<dbReference type="EMBL" id="FLYE01000001">
    <property type="protein sequence ID" value="SCA55263.1"/>
    <property type="molecule type" value="Genomic_DNA"/>
</dbReference>
<dbReference type="STRING" id="1867952.MTBPR1_10510"/>
<keyword evidence="1" id="KW-0812">Transmembrane</keyword>
<sequence>MLLLINICLGLCLLGALSLVVTGRGFNKALGQREWILCFISFSLSLSSLYLRLNDAYLASVLFGHFFQFVGYYLLGLGALRYLGHDFKDHWVMVIFLVLHLGLMTLLSVEDNFLNARLAVVAFVAGTFSLGITLFFRNFSKNRNFAETGFMYLYGFHAAFSFCKGILNLVDHDRVGLFSRTFVSQVTFYEYVILTIGMIIFLNVMVHQQIKTQHVEK</sequence>
<keyword evidence="1" id="KW-1133">Transmembrane helix</keyword>
<feature type="transmembrane region" description="Helical" evidence="1">
    <location>
        <begin position="188"/>
        <end position="206"/>
    </location>
</feature>
<proteinExistence type="predicted"/>
<feature type="transmembrane region" description="Helical" evidence="1">
    <location>
        <begin position="116"/>
        <end position="137"/>
    </location>
</feature>
<dbReference type="Proteomes" id="UP000231658">
    <property type="component" value="Unassembled WGS sequence"/>
</dbReference>
<reference evidence="2 3" key="1">
    <citation type="submission" date="2016-07" db="EMBL/GenBank/DDBJ databases">
        <authorList>
            <person name="Lefevre C.T."/>
        </authorList>
    </citation>
    <scope>NUCLEOTIDE SEQUENCE [LARGE SCALE GENOMIC DNA]</scope>
    <source>
        <strain evidence="2">PR1</strain>
    </source>
</reference>
<gene>
    <name evidence="2" type="ORF">MTBPR1_10510</name>
</gene>
<name>A0A1C3RD90_9PROT</name>
<evidence type="ECO:0000313" key="3">
    <source>
        <dbReference type="Proteomes" id="UP000231658"/>
    </source>
</evidence>
<feature type="transmembrane region" description="Helical" evidence="1">
    <location>
        <begin position="58"/>
        <end position="84"/>
    </location>
</feature>
<feature type="transmembrane region" description="Helical" evidence="1">
    <location>
        <begin position="34"/>
        <end position="51"/>
    </location>
</feature>
<keyword evidence="3" id="KW-1185">Reference proteome</keyword>
<organism evidence="2 3">
    <name type="scientific">Candidatus Terasakiella magnetica</name>
    <dbReference type="NCBI Taxonomy" id="1867952"/>
    <lineage>
        <taxon>Bacteria</taxon>
        <taxon>Pseudomonadati</taxon>
        <taxon>Pseudomonadota</taxon>
        <taxon>Alphaproteobacteria</taxon>
        <taxon>Rhodospirillales</taxon>
        <taxon>Terasakiellaceae</taxon>
        <taxon>Terasakiella</taxon>
    </lineage>
</organism>
<accession>A0A1C3RD90</accession>
<keyword evidence="1" id="KW-0472">Membrane</keyword>
<evidence type="ECO:0000313" key="2">
    <source>
        <dbReference type="EMBL" id="SCA55263.1"/>
    </source>
</evidence>
<feature type="transmembrane region" description="Helical" evidence="1">
    <location>
        <begin position="149"/>
        <end position="167"/>
    </location>
</feature>
<evidence type="ECO:0000256" key="1">
    <source>
        <dbReference type="SAM" id="Phobius"/>
    </source>
</evidence>
<dbReference type="AlphaFoldDB" id="A0A1C3RD90"/>
<protein>
    <submittedName>
        <fullName evidence="2">Uncharacterized protein</fullName>
    </submittedName>
</protein>
<feature type="transmembrane region" description="Helical" evidence="1">
    <location>
        <begin position="90"/>
        <end position="109"/>
    </location>
</feature>